<feature type="domain" description="Transporter-associated" evidence="3">
    <location>
        <begin position="1"/>
        <end position="68"/>
    </location>
</feature>
<protein>
    <submittedName>
        <fullName evidence="4">Magnesium and cobalt efflux protein CorC</fullName>
    </submittedName>
</protein>
<organism evidence="4">
    <name type="scientific">hydrothermal vent metagenome</name>
    <dbReference type="NCBI Taxonomy" id="652676"/>
    <lineage>
        <taxon>unclassified sequences</taxon>
        <taxon>metagenomes</taxon>
        <taxon>ecological metagenomes</taxon>
    </lineage>
</organism>
<dbReference type="InterPro" id="IPR005170">
    <property type="entry name" value="Transptr-assoc_dom"/>
</dbReference>
<accession>A0A3B1AGS7</accession>
<name>A0A3B1AGS7_9ZZZZ</name>
<evidence type="ECO:0000259" key="3">
    <source>
        <dbReference type="SMART" id="SM01091"/>
    </source>
</evidence>
<dbReference type="InterPro" id="IPR036318">
    <property type="entry name" value="FAD-bd_PCMH-like_sf"/>
</dbReference>
<gene>
    <name evidence="4" type="ORF">MNBD_GAMMA19-1984</name>
</gene>
<dbReference type="PANTHER" id="PTHR22777">
    <property type="entry name" value="HEMOLYSIN-RELATED"/>
    <property type="match status" value="1"/>
</dbReference>
<proteinExistence type="predicted"/>
<keyword evidence="2" id="KW-0129">CBS domain</keyword>
<dbReference type="GO" id="GO:0005886">
    <property type="term" value="C:plasma membrane"/>
    <property type="evidence" value="ECO:0007669"/>
    <property type="project" value="TreeGrafter"/>
</dbReference>
<dbReference type="PANTHER" id="PTHR22777:SF27">
    <property type="entry name" value="MAGNESIUM AND COBALT EFFLUX PROTEIN CORC"/>
    <property type="match status" value="1"/>
</dbReference>
<dbReference type="EMBL" id="UOFV01000361">
    <property type="protein sequence ID" value="VAX02972.1"/>
    <property type="molecule type" value="Genomic_DNA"/>
</dbReference>
<keyword evidence="1" id="KW-0677">Repeat</keyword>
<evidence type="ECO:0000313" key="4">
    <source>
        <dbReference type="EMBL" id="VAX02972.1"/>
    </source>
</evidence>
<sequence length="86" mass="9894">ALTPIDEFNEYFESELSDDDVDTVGGLLMREFGRMPERDEQCTIGRFEFKVLRADSRRIHLLQLNVLPEDDVESPSESDDAVDNED</sequence>
<dbReference type="GO" id="GO:0050660">
    <property type="term" value="F:flavin adenine dinucleotide binding"/>
    <property type="evidence" value="ECO:0007669"/>
    <property type="project" value="InterPro"/>
</dbReference>
<evidence type="ECO:0000256" key="1">
    <source>
        <dbReference type="ARBA" id="ARBA00022737"/>
    </source>
</evidence>
<dbReference type="SUPFAM" id="SSF56176">
    <property type="entry name" value="FAD-binding/transporter-associated domain-like"/>
    <property type="match status" value="1"/>
</dbReference>
<feature type="non-terminal residue" evidence="4">
    <location>
        <position position="1"/>
    </location>
</feature>
<dbReference type="Gene3D" id="3.30.465.10">
    <property type="match status" value="1"/>
</dbReference>
<dbReference type="InterPro" id="IPR016169">
    <property type="entry name" value="FAD-bd_PCMH_sub2"/>
</dbReference>
<evidence type="ECO:0000256" key="2">
    <source>
        <dbReference type="ARBA" id="ARBA00023122"/>
    </source>
</evidence>
<dbReference type="AlphaFoldDB" id="A0A3B1AGS7"/>
<reference evidence="4" key="1">
    <citation type="submission" date="2018-06" db="EMBL/GenBank/DDBJ databases">
        <authorList>
            <person name="Zhirakovskaya E."/>
        </authorList>
    </citation>
    <scope>NUCLEOTIDE SEQUENCE</scope>
</reference>
<dbReference type="SMART" id="SM01091">
    <property type="entry name" value="CorC_HlyC"/>
    <property type="match status" value="1"/>
</dbReference>
<dbReference type="Pfam" id="PF03471">
    <property type="entry name" value="CorC_HlyC"/>
    <property type="match status" value="1"/>
</dbReference>